<dbReference type="GO" id="GO:0043531">
    <property type="term" value="F:ADP binding"/>
    <property type="evidence" value="ECO:0007669"/>
    <property type="project" value="InterPro"/>
</dbReference>
<dbReference type="STRING" id="93759.A0A1R3H032"/>
<keyword evidence="2" id="KW-0433">Leucine-rich repeat</keyword>
<feature type="domain" description="TIR" evidence="6">
    <location>
        <begin position="21"/>
        <end position="184"/>
    </location>
</feature>
<evidence type="ECO:0000256" key="1">
    <source>
        <dbReference type="ARBA" id="ARBA00008894"/>
    </source>
</evidence>
<dbReference type="Pfam" id="PF23247">
    <property type="entry name" value="LRR_RPS2"/>
    <property type="match status" value="2"/>
</dbReference>
<dbReference type="Pfam" id="PF01582">
    <property type="entry name" value="TIR"/>
    <property type="match status" value="1"/>
</dbReference>
<dbReference type="Gene3D" id="3.40.50.300">
    <property type="entry name" value="P-loop containing nucleotide triphosphate hydrolases"/>
    <property type="match status" value="1"/>
</dbReference>
<organism evidence="7 8">
    <name type="scientific">Corchorus olitorius</name>
    <dbReference type="NCBI Taxonomy" id="93759"/>
    <lineage>
        <taxon>Eukaryota</taxon>
        <taxon>Viridiplantae</taxon>
        <taxon>Streptophyta</taxon>
        <taxon>Embryophyta</taxon>
        <taxon>Tracheophyta</taxon>
        <taxon>Spermatophyta</taxon>
        <taxon>Magnoliopsida</taxon>
        <taxon>eudicotyledons</taxon>
        <taxon>Gunneridae</taxon>
        <taxon>Pentapetalae</taxon>
        <taxon>rosids</taxon>
        <taxon>malvids</taxon>
        <taxon>Malvales</taxon>
        <taxon>Malvaceae</taxon>
        <taxon>Grewioideae</taxon>
        <taxon>Apeibeae</taxon>
        <taxon>Corchorus</taxon>
    </lineage>
</organism>
<dbReference type="SUPFAM" id="SSF52540">
    <property type="entry name" value="P-loop containing nucleoside triphosphate hydrolases"/>
    <property type="match status" value="1"/>
</dbReference>
<dbReference type="InterPro" id="IPR002182">
    <property type="entry name" value="NB-ARC"/>
</dbReference>
<dbReference type="InterPro" id="IPR032675">
    <property type="entry name" value="LRR_dom_sf"/>
</dbReference>
<dbReference type="GO" id="GO:0006952">
    <property type="term" value="P:defense response"/>
    <property type="evidence" value="ECO:0007669"/>
    <property type="project" value="UniProtKB-KW"/>
</dbReference>
<evidence type="ECO:0000313" key="7">
    <source>
        <dbReference type="EMBL" id="OMO63709.1"/>
    </source>
</evidence>
<dbReference type="Pfam" id="PF13855">
    <property type="entry name" value="LRR_8"/>
    <property type="match status" value="2"/>
</dbReference>
<keyword evidence="4" id="KW-0611">Plant defense</keyword>
<dbReference type="InterPro" id="IPR057135">
    <property type="entry name" value="At4g27190-like_LRR"/>
</dbReference>
<evidence type="ECO:0000256" key="4">
    <source>
        <dbReference type="ARBA" id="ARBA00022821"/>
    </source>
</evidence>
<keyword evidence="3" id="KW-0677">Repeat</keyword>
<dbReference type="SUPFAM" id="SSF52200">
    <property type="entry name" value="Toll/Interleukin receptor TIR domain"/>
    <property type="match status" value="1"/>
</dbReference>
<dbReference type="EMBL" id="AWUE01021077">
    <property type="protein sequence ID" value="OMO63709.1"/>
    <property type="molecule type" value="Genomic_DNA"/>
</dbReference>
<dbReference type="InterPro" id="IPR035897">
    <property type="entry name" value="Toll_tir_struct_dom_sf"/>
</dbReference>
<dbReference type="Proteomes" id="UP000187203">
    <property type="component" value="Unassembled WGS sequence"/>
</dbReference>
<evidence type="ECO:0000256" key="2">
    <source>
        <dbReference type="ARBA" id="ARBA00022614"/>
    </source>
</evidence>
<comment type="similarity">
    <text evidence="1">Belongs to the disease resistance NB-LRR family.</text>
</comment>
<dbReference type="GO" id="GO:0007165">
    <property type="term" value="P:signal transduction"/>
    <property type="evidence" value="ECO:0007669"/>
    <property type="project" value="InterPro"/>
</dbReference>
<dbReference type="Gene3D" id="3.80.10.10">
    <property type="entry name" value="Ribonuclease Inhibitor"/>
    <property type="match status" value="3"/>
</dbReference>
<dbReference type="PROSITE" id="PS50104">
    <property type="entry name" value="TIR"/>
    <property type="match status" value="1"/>
</dbReference>
<dbReference type="Gene3D" id="3.40.50.10140">
    <property type="entry name" value="Toll/interleukin-1 receptor homology (TIR) domain"/>
    <property type="match status" value="1"/>
</dbReference>
<dbReference type="InterPro" id="IPR058922">
    <property type="entry name" value="WHD_DRP"/>
</dbReference>
<sequence length="1583" mass="179716">MSSLSSAEAASFPSSSRIPPYKYDVFVSFCGADTRHGFTSHLCAALKGKGIITFADEHLERGGEIVPPRLKAFQESLCFIVVLSKGFPFSTWCLDELVAILRQKQERGLKVFPVFYHVDPSDVRRQTGTFEEAFSIHEKRFIDKDRTMSWRCALTEVSNLQGWYLNSYNRAFLLIFALLLLTMLYKNSDLAQHLLSFFKVSRHEADAVQEIVEYVSARVPSDLVGSNLQSEDLHSEIGIGENDVRVTGSITGMGGIGKSTLSNVEGSRSHGVLLCKNNEWWGNHSSLDQNMNDLKRKLEELNALMEDTEEYIELRKLHPRKKIKKEVQLWLENVQKINDEIHNLEQRVQKSYQYPRGYFKENILKKTREVEDLFLKGDLVDCVAVEDDQLVGAFCTSLFGEAAGVCMKEIWACLMDDTIGKIGVWGQGGVGKTTIMKFISNQLQKWTEMFGMVIWISGKKDMSIAELQDGIACAIGMQETLSKEVNETIRAGVLYVRLAHIGRLAFGYYYGSEQHERIPDLEEWAEDLEKVSLMGNWGLHIPWKMSPPKCQMLTTLLLPKCFIESIPETFFEQMPKLKILDLSYNSIKSLPNSFSDLENLTTLILFYCESLENVPSFSKLLALKDLDLVATNIKDLPHGMEMLVNLRSLAVSSIIEIPIGILPEFCRLHYLNVGDTLITGEELMGLGELEILTGRFNDLEDLNKFVEAWHGQGKGLLEYCISVGGRSIKDQIYKKCLELNCCAIDADVLKLPSDVEQLIVCYCKVDCCVGAFFSRFIPVPFGIFYSLKVITITNCRKVKKLFPQVLQNIQNLEVVDIRNCYEMEEIIASDSEMEEGGTDNIIKFTFPKLKRLLLANLPQLKSISSANGVMVCDSLEMVSIQDCPNIRRIPLYLPLLGDGQPSPPPSLRYIVIPEECFKLLEWDHPNAKDLLLPFLLKATQRKNVLKRKGKLHFHEIEDVHQMGNSPNVLVVDATLKEKQVLPTTFSFDEETSQQLQLRYDELADSKVKNCLLYCVLYPEEFEISKEELVSDWIADGLVDKMSSMKEEFEKGHDVINRLLESSFLKNVKDGKCVKLPKLVRDMSLLNTNIGPRFIVKAGIGLKEFPNREDWTEDLLKVSLMENCISEIPSGMLSPKCQMLTTLLLSKNCLQSIPESFFEQMQKLKVLDLSHNLIVSLPHSVCNLENLTTLLLGGCERLMSLPSLSLLQSLEKLDLHRTAIEELPQGLEMLVKLRYLNLGVTFLEQIPHGILSKLPCLSYLNVYPISVRLGELMMLRKLETFVGWFSDVDDLNMYIKTSHGKKEWPSKYYLCVGELFDDGHLDKFSNRSIALSVCSNREDLIDLPSDIQQLAVKCCDDMSSLNDFVTLEDVTDLRDCFISDCKGMECVFSLCCTPLKTLEVLRLEGLVNLNFLLGGTAALSHSIFSCLRIFEISSCSKIKSLFLSMWVLRDLQNLEDIRVRSCKDIEEIITSDAESTDSTDTIKLSLPKLRRLTFQELPEFKSICSTGMVMVCYSLQYISIRDCPKFERIPLFLPLKDDGQPFHPSLKQIVMYPKLCWNTLEWEHPHARDALSPMVTEEDVLSNT</sequence>
<dbReference type="PROSITE" id="PS51450">
    <property type="entry name" value="LRR"/>
    <property type="match status" value="3"/>
</dbReference>
<dbReference type="Pfam" id="PF00931">
    <property type="entry name" value="NB-ARC"/>
    <property type="match status" value="1"/>
</dbReference>
<dbReference type="InterPro" id="IPR000157">
    <property type="entry name" value="TIR_dom"/>
</dbReference>
<dbReference type="FunFam" id="1.10.10.10:FF:000322">
    <property type="entry name" value="Probable disease resistance protein At1g63360"/>
    <property type="match status" value="1"/>
</dbReference>
<dbReference type="InterPro" id="IPR001611">
    <property type="entry name" value="Leu-rich_rpt"/>
</dbReference>
<accession>A0A1R3H032</accession>
<dbReference type="InterPro" id="IPR027417">
    <property type="entry name" value="P-loop_NTPase"/>
</dbReference>
<dbReference type="SMART" id="SM00369">
    <property type="entry name" value="LRR_TYP"/>
    <property type="match status" value="6"/>
</dbReference>
<evidence type="ECO:0000256" key="5">
    <source>
        <dbReference type="SAM" id="Coils"/>
    </source>
</evidence>
<evidence type="ECO:0000259" key="6">
    <source>
        <dbReference type="PROSITE" id="PS50104"/>
    </source>
</evidence>
<dbReference type="SMART" id="SM00365">
    <property type="entry name" value="LRR_SD22"/>
    <property type="match status" value="2"/>
</dbReference>
<dbReference type="InterPro" id="IPR050905">
    <property type="entry name" value="Plant_NBS-LRR"/>
</dbReference>
<protein>
    <recommendedName>
        <fullName evidence="6">TIR domain-containing protein</fullName>
    </recommendedName>
</protein>
<evidence type="ECO:0000313" key="8">
    <source>
        <dbReference type="Proteomes" id="UP000187203"/>
    </source>
</evidence>
<feature type="coiled-coil region" evidence="5">
    <location>
        <begin position="284"/>
        <end position="347"/>
    </location>
</feature>
<dbReference type="Pfam" id="PF23559">
    <property type="entry name" value="WHD_DRP"/>
    <property type="match status" value="1"/>
</dbReference>
<dbReference type="InterPro" id="IPR003591">
    <property type="entry name" value="Leu-rich_rpt_typical-subtyp"/>
</dbReference>
<dbReference type="SUPFAM" id="SSF52058">
    <property type="entry name" value="L domain-like"/>
    <property type="match status" value="2"/>
</dbReference>
<evidence type="ECO:0000256" key="3">
    <source>
        <dbReference type="ARBA" id="ARBA00022737"/>
    </source>
</evidence>
<keyword evidence="8" id="KW-1185">Reference proteome</keyword>
<dbReference type="PANTHER" id="PTHR33463:SF187">
    <property type="entry name" value="AND NB-ARC DOMAIN DISEASE RESISTANCE PROTEIN, PUTATIVE-RELATED"/>
    <property type="match status" value="1"/>
</dbReference>
<name>A0A1R3H032_9ROSI</name>
<comment type="caution">
    <text evidence="7">The sequence shown here is derived from an EMBL/GenBank/DDBJ whole genome shotgun (WGS) entry which is preliminary data.</text>
</comment>
<reference evidence="8" key="1">
    <citation type="submission" date="2013-09" db="EMBL/GenBank/DDBJ databases">
        <title>Corchorus olitorius genome sequencing.</title>
        <authorList>
            <person name="Alam M."/>
            <person name="Haque M.S."/>
            <person name="Islam M.S."/>
            <person name="Emdad E.M."/>
            <person name="Islam M.M."/>
            <person name="Ahmed B."/>
            <person name="Halim A."/>
            <person name="Hossen Q.M.M."/>
            <person name="Hossain M.Z."/>
            <person name="Ahmed R."/>
            <person name="Khan M.M."/>
            <person name="Islam R."/>
            <person name="Rashid M.M."/>
            <person name="Khan S.A."/>
            <person name="Rahman M.S."/>
            <person name="Alam M."/>
            <person name="Yahiya A.S."/>
            <person name="Khan M.S."/>
            <person name="Azam M.S."/>
            <person name="Haque T."/>
            <person name="Lashkar M.Z.H."/>
            <person name="Akhand A.I."/>
            <person name="Morshed G."/>
            <person name="Roy S."/>
            <person name="Uddin K.S."/>
            <person name="Rabeya T."/>
            <person name="Hossain A.S."/>
            <person name="Chowdhury A."/>
            <person name="Snigdha A.R."/>
            <person name="Mortoza M.S."/>
            <person name="Matin S.A."/>
            <person name="Hoque S.M.E."/>
            <person name="Islam M.K."/>
            <person name="Roy D.K."/>
            <person name="Haider R."/>
            <person name="Moosa M.M."/>
            <person name="Elias S.M."/>
            <person name="Hasan A.M."/>
            <person name="Jahan S."/>
            <person name="Shafiuddin M."/>
            <person name="Mahmood N."/>
            <person name="Shommy N.S."/>
        </authorList>
    </citation>
    <scope>NUCLEOTIDE SEQUENCE [LARGE SCALE GENOMIC DNA]</scope>
    <source>
        <strain evidence="8">cv. O-4</strain>
    </source>
</reference>
<proteinExistence type="inferred from homology"/>
<dbReference type="OrthoDB" id="1554329at2759"/>
<keyword evidence="5" id="KW-0175">Coiled coil</keyword>
<gene>
    <name evidence="7" type="ORF">COLO4_32230</name>
</gene>
<dbReference type="PRINTS" id="PR00364">
    <property type="entry name" value="DISEASERSIST"/>
</dbReference>
<dbReference type="PANTHER" id="PTHR33463">
    <property type="entry name" value="NB-ARC DOMAIN-CONTAINING PROTEIN-RELATED"/>
    <property type="match status" value="1"/>
</dbReference>
<dbReference type="SMART" id="SM00255">
    <property type="entry name" value="TIR"/>
    <property type="match status" value="1"/>
</dbReference>